<dbReference type="EMBL" id="BSDI01000038">
    <property type="protein sequence ID" value="GLI00895.1"/>
    <property type="molecule type" value="Genomic_DNA"/>
</dbReference>
<gene>
    <name evidence="3" type="ORF">Pa4123_61710</name>
</gene>
<dbReference type="PROSITE" id="PS51257">
    <property type="entry name" value="PROKAR_LIPOPROTEIN"/>
    <property type="match status" value="1"/>
</dbReference>
<dbReference type="Proteomes" id="UP001144280">
    <property type="component" value="Unassembled WGS sequence"/>
</dbReference>
<evidence type="ECO:0000313" key="3">
    <source>
        <dbReference type="EMBL" id="GLI00895.1"/>
    </source>
</evidence>
<keyword evidence="2" id="KW-0732">Signal</keyword>
<feature type="signal peptide" evidence="2">
    <location>
        <begin position="1"/>
        <end position="26"/>
    </location>
</feature>
<evidence type="ECO:0000256" key="2">
    <source>
        <dbReference type="SAM" id="SignalP"/>
    </source>
</evidence>
<accession>A0ABQ5R3A5</accession>
<name>A0ABQ5R3A5_9ACTN</name>
<sequence length="193" mass="20404">MSVGVGRRRRVSSVLVLLAFASVLVACGDDEEPGSLPTSPAPASSTPAPTVEPSLAAAQQQALAAYEGYIQTYALASQAADPDDPNLARYVADPLLGQSRRNIRKLKDIGAVQLGAQKASVVRSEANLSAKPPAVTIFSCLDFSDMKVVYRSNQSPIPGFSISKTRAPAVVTVWQYETGQWLVNATKEGSHSC</sequence>
<feature type="chain" id="PRO_5047479782" description="Secreted protein/lipoprotein" evidence="2">
    <location>
        <begin position="27"/>
        <end position="193"/>
    </location>
</feature>
<evidence type="ECO:0008006" key="5">
    <source>
        <dbReference type="Google" id="ProtNLM"/>
    </source>
</evidence>
<keyword evidence="4" id="KW-1185">Reference proteome</keyword>
<organism evidence="3 4">
    <name type="scientific">Phytohabitans aurantiacus</name>
    <dbReference type="NCBI Taxonomy" id="3016789"/>
    <lineage>
        <taxon>Bacteria</taxon>
        <taxon>Bacillati</taxon>
        <taxon>Actinomycetota</taxon>
        <taxon>Actinomycetes</taxon>
        <taxon>Micromonosporales</taxon>
        <taxon>Micromonosporaceae</taxon>
    </lineage>
</organism>
<reference evidence="3" key="1">
    <citation type="submission" date="2022-12" db="EMBL/GenBank/DDBJ databases">
        <title>New Phytohabitans aurantiacus sp. RD004123 nov., an actinomycete isolated from soil.</title>
        <authorList>
            <person name="Triningsih D.W."/>
            <person name="Harunari E."/>
            <person name="Igarashi Y."/>
        </authorList>
    </citation>
    <scope>NUCLEOTIDE SEQUENCE</scope>
    <source>
        <strain evidence="3">RD004123</strain>
    </source>
</reference>
<evidence type="ECO:0000313" key="4">
    <source>
        <dbReference type="Proteomes" id="UP001144280"/>
    </source>
</evidence>
<evidence type="ECO:0000256" key="1">
    <source>
        <dbReference type="SAM" id="MobiDB-lite"/>
    </source>
</evidence>
<feature type="region of interest" description="Disordered" evidence="1">
    <location>
        <begin position="31"/>
        <end position="53"/>
    </location>
</feature>
<protein>
    <recommendedName>
        <fullName evidence="5">Secreted protein/lipoprotein</fullName>
    </recommendedName>
</protein>
<proteinExistence type="predicted"/>
<comment type="caution">
    <text evidence="3">The sequence shown here is derived from an EMBL/GenBank/DDBJ whole genome shotgun (WGS) entry which is preliminary data.</text>
</comment>
<feature type="compositionally biased region" description="Low complexity" evidence="1">
    <location>
        <begin position="37"/>
        <end position="53"/>
    </location>
</feature>